<dbReference type="SMART" id="SM00812">
    <property type="entry name" value="Alpha_L_fucos"/>
    <property type="match status" value="1"/>
</dbReference>
<evidence type="ECO:0000259" key="8">
    <source>
        <dbReference type="Pfam" id="PF16757"/>
    </source>
</evidence>
<dbReference type="InterPro" id="IPR013780">
    <property type="entry name" value="Glyco_hydro_b"/>
</dbReference>
<dbReference type="InterPro" id="IPR057739">
    <property type="entry name" value="Glyco_hydro_29_N"/>
</dbReference>
<dbReference type="SUPFAM" id="SSF51445">
    <property type="entry name" value="(Trans)glycosidases"/>
    <property type="match status" value="1"/>
</dbReference>
<reference evidence="10" key="1">
    <citation type="submission" date="2016-10" db="EMBL/GenBank/DDBJ databases">
        <authorList>
            <person name="Varghese N."/>
            <person name="Submissions S."/>
        </authorList>
    </citation>
    <scope>NUCLEOTIDE SEQUENCE [LARGE SCALE GENOMIC DNA]</scope>
    <source>
        <strain evidence="10">DSM 19110</strain>
    </source>
</reference>
<dbReference type="InterPro" id="IPR000933">
    <property type="entry name" value="Glyco_hydro_29"/>
</dbReference>
<evidence type="ECO:0000313" key="10">
    <source>
        <dbReference type="Proteomes" id="UP000183200"/>
    </source>
</evidence>
<proteinExistence type="inferred from homology"/>
<dbReference type="InterPro" id="IPR017853">
    <property type="entry name" value="GH"/>
</dbReference>
<keyword evidence="6" id="KW-0326">Glycosidase</keyword>
<dbReference type="InterPro" id="IPR031919">
    <property type="entry name" value="Fucosidase_C"/>
</dbReference>
<dbReference type="GO" id="GO:0004560">
    <property type="term" value="F:alpha-L-fucosidase activity"/>
    <property type="evidence" value="ECO:0007669"/>
    <property type="project" value="InterPro"/>
</dbReference>
<feature type="domain" description="Alpha-L-fucosidase C-terminal" evidence="8">
    <location>
        <begin position="395"/>
        <end position="472"/>
    </location>
</feature>
<keyword evidence="10" id="KW-1185">Reference proteome</keyword>
<dbReference type="Gene3D" id="2.60.40.1180">
    <property type="entry name" value="Golgi alpha-mannosidase II"/>
    <property type="match status" value="1"/>
</dbReference>
<protein>
    <recommendedName>
        <fullName evidence="3">alpha-L-fucosidase</fullName>
        <ecNumber evidence="3">3.2.1.51</ecNumber>
    </recommendedName>
</protein>
<organism evidence="9 10">
    <name type="scientific">Pedobacter steynii</name>
    <dbReference type="NCBI Taxonomy" id="430522"/>
    <lineage>
        <taxon>Bacteria</taxon>
        <taxon>Pseudomonadati</taxon>
        <taxon>Bacteroidota</taxon>
        <taxon>Sphingobacteriia</taxon>
        <taxon>Sphingobacteriales</taxon>
        <taxon>Sphingobacteriaceae</taxon>
        <taxon>Pedobacter</taxon>
    </lineage>
</organism>
<evidence type="ECO:0000256" key="1">
    <source>
        <dbReference type="ARBA" id="ARBA00004071"/>
    </source>
</evidence>
<keyword evidence="5" id="KW-0378">Hydrolase</keyword>
<comment type="function">
    <text evidence="1">Alpha-L-fucosidase is responsible for hydrolyzing the alpha-1,6-linked fucose joined to the reducing-end N-acetylglucosamine of the carbohydrate moieties of glycoproteins.</text>
</comment>
<dbReference type="Pfam" id="PF01120">
    <property type="entry name" value="Alpha_L_fucos"/>
    <property type="match status" value="1"/>
</dbReference>
<dbReference type="PANTHER" id="PTHR10030">
    <property type="entry name" value="ALPHA-L-FUCOSIDASE"/>
    <property type="match status" value="1"/>
</dbReference>
<evidence type="ECO:0000313" key="9">
    <source>
        <dbReference type="EMBL" id="SDM80930.1"/>
    </source>
</evidence>
<dbReference type="Gene3D" id="3.20.20.80">
    <property type="entry name" value="Glycosidases"/>
    <property type="match status" value="1"/>
</dbReference>
<keyword evidence="4" id="KW-0732">Signal</keyword>
<evidence type="ECO:0000256" key="3">
    <source>
        <dbReference type="ARBA" id="ARBA00012662"/>
    </source>
</evidence>
<comment type="similarity">
    <text evidence="2">Belongs to the glycosyl hydrolase 29 family.</text>
</comment>
<dbReference type="PRINTS" id="PR00741">
    <property type="entry name" value="GLHYDRLASE29"/>
</dbReference>
<dbReference type="GO" id="GO:0005764">
    <property type="term" value="C:lysosome"/>
    <property type="evidence" value="ECO:0007669"/>
    <property type="project" value="TreeGrafter"/>
</dbReference>
<sequence>MISMVLLSAAAKAQVAEKYEASWPSLEKYQVPDWFRDAKFGIFIHWGVYSVPAYIGEWYPKQMYTQGTKEFKHHVEKYGPQGKFGYKDFIPMFKGEKFDPDQWAELFKKAGAKYVVPVAEHHDGFAMYKTSLSKWNAAEMGPKRDIIGELSKSIRKQNMIFGLSSHRIEHWWFLSGGRKFDSDVNDPKFADFYGPARGEEETMSPEFMNDWLLRSTELVDKYHPQLFWFDWWIEQPALNPYRKSFAAYYYNKAQEWNEGVVINYKYDKAFPEKAAVLDLERGKLDEIRKLPWQTDDAIGNTSWGFTNDNTFKSAQYVITNLIDIVSKNGNLLLNIGPRPDGTITDEETNVLLGTGKWLAINGEAIYGTRPWKIAGEGPTQSAKGPFAEQKTPFNARDIRFTTKGDVLYAIGLGIPSGSTMIKSLGLTIENKTIGKVELLGSTVPVSWKQTKNGLVIQPAGKYPAEYAVAYKITFSEKSR</sequence>
<accession>A0A1G9W8V4</accession>
<dbReference type="GO" id="GO:0006004">
    <property type="term" value="P:fucose metabolic process"/>
    <property type="evidence" value="ECO:0007669"/>
    <property type="project" value="InterPro"/>
</dbReference>
<dbReference type="EMBL" id="FNGY01000005">
    <property type="protein sequence ID" value="SDM80930.1"/>
    <property type="molecule type" value="Genomic_DNA"/>
</dbReference>
<evidence type="ECO:0000256" key="2">
    <source>
        <dbReference type="ARBA" id="ARBA00007951"/>
    </source>
</evidence>
<feature type="domain" description="Glycoside hydrolase family 29 N-terminal" evidence="7">
    <location>
        <begin position="8"/>
        <end position="363"/>
    </location>
</feature>
<dbReference type="AlphaFoldDB" id="A0A1G9W8V4"/>
<evidence type="ECO:0000259" key="7">
    <source>
        <dbReference type="Pfam" id="PF01120"/>
    </source>
</evidence>
<dbReference type="PIRSF" id="PIRSF001092">
    <property type="entry name" value="Alpha-L-fucosidase"/>
    <property type="match status" value="1"/>
</dbReference>
<evidence type="ECO:0000256" key="6">
    <source>
        <dbReference type="ARBA" id="ARBA00023295"/>
    </source>
</evidence>
<dbReference type="GO" id="GO:0016139">
    <property type="term" value="P:glycoside catabolic process"/>
    <property type="evidence" value="ECO:0007669"/>
    <property type="project" value="TreeGrafter"/>
</dbReference>
<evidence type="ECO:0000256" key="4">
    <source>
        <dbReference type="ARBA" id="ARBA00022729"/>
    </source>
</evidence>
<dbReference type="Proteomes" id="UP000183200">
    <property type="component" value="Unassembled WGS sequence"/>
</dbReference>
<gene>
    <name evidence="9" type="ORF">SAMN05421820_10599</name>
</gene>
<dbReference type="EC" id="3.2.1.51" evidence="3"/>
<evidence type="ECO:0000256" key="5">
    <source>
        <dbReference type="ARBA" id="ARBA00022801"/>
    </source>
</evidence>
<dbReference type="InterPro" id="IPR016286">
    <property type="entry name" value="FUC_metazoa-typ"/>
</dbReference>
<dbReference type="Pfam" id="PF16757">
    <property type="entry name" value="Fucosidase_C"/>
    <property type="match status" value="1"/>
</dbReference>
<dbReference type="FunFam" id="3.20.20.80:FF:000158">
    <property type="entry name" value="Exported alpha-L-fucosidase"/>
    <property type="match status" value="1"/>
</dbReference>
<dbReference type="PANTHER" id="PTHR10030:SF37">
    <property type="entry name" value="ALPHA-L-FUCOSIDASE-RELATED"/>
    <property type="match status" value="1"/>
</dbReference>
<name>A0A1G9W8V4_9SPHI</name>